<accession>A0A7M4DSS1</accession>
<evidence type="ECO:0000256" key="1">
    <source>
        <dbReference type="SAM" id="MobiDB-lite"/>
    </source>
</evidence>
<dbReference type="EMBL" id="CACRYJ010000071">
    <property type="protein sequence ID" value="VZO40515.1"/>
    <property type="molecule type" value="Genomic_DNA"/>
</dbReference>
<dbReference type="AlphaFoldDB" id="A0A7M4DSS1"/>
<evidence type="ECO:0000313" key="3">
    <source>
        <dbReference type="EMBL" id="VZO40515.1"/>
    </source>
</evidence>
<comment type="caution">
    <text evidence="3">The sequence shown here is derived from an EMBL/GenBank/DDBJ whole genome shotgun (WGS) entry which is preliminary data.</text>
</comment>
<name>A0A7M4DSS1_9MICO</name>
<dbReference type="RefSeq" id="WP_156743777.1">
    <property type="nucleotide sequence ID" value="NZ_CACRYJ010000071.1"/>
</dbReference>
<keyword evidence="2" id="KW-0472">Membrane</keyword>
<reference evidence="3 4" key="1">
    <citation type="submission" date="2019-11" db="EMBL/GenBank/DDBJ databases">
        <authorList>
            <person name="Criscuolo A."/>
        </authorList>
    </citation>
    <scope>NUCLEOTIDE SEQUENCE [LARGE SCALE GENOMIC DNA]</scope>
    <source>
        <strain evidence="3">CIP111667</strain>
    </source>
</reference>
<keyword evidence="2" id="KW-1133">Transmembrane helix</keyword>
<protein>
    <submittedName>
        <fullName evidence="3">Uncharacterized protein</fullName>
    </submittedName>
</protein>
<gene>
    <name evidence="3" type="ORF">HALOF300_05222</name>
</gene>
<dbReference type="Proteomes" id="UP000419743">
    <property type="component" value="Unassembled WGS sequence"/>
</dbReference>
<feature type="compositionally biased region" description="Polar residues" evidence="1">
    <location>
        <begin position="95"/>
        <end position="108"/>
    </location>
</feature>
<feature type="region of interest" description="Disordered" evidence="1">
    <location>
        <begin position="39"/>
        <end position="111"/>
    </location>
</feature>
<evidence type="ECO:0000256" key="2">
    <source>
        <dbReference type="SAM" id="Phobius"/>
    </source>
</evidence>
<feature type="compositionally biased region" description="Low complexity" evidence="1">
    <location>
        <begin position="75"/>
        <end position="94"/>
    </location>
</feature>
<keyword evidence="4" id="KW-1185">Reference proteome</keyword>
<feature type="transmembrane region" description="Helical" evidence="2">
    <location>
        <begin position="121"/>
        <end position="140"/>
    </location>
</feature>
<feature type="region of interest" description="Disordered" evidence="1">
    <location>
        <begin position="143"/>
        <end position="176"/>
    </location>
</feature>
<organism evidence="3 4">
    <name type="scientific">Occultella aeris</name>
    <dbReference type="NCBI Taxonomy" id="2761496"/>
    <lineage>
        <taxon>Bacteria</taxon>
        <taxon>Bacillati</taxon>
        <taxon>Actinomycetota</taxon>
        <taxon>Actinomycetes</taxon>
        <taxon>Micrococcales</taxon>
        <taxon>Ruaniaceae</taxon>
        <taxon>Occultella</taxon>
    </lineage>
</organism>
<proteinExistence type="predicted"/>
<evidence type="ECO:0000313" key="4">
    <source>
        <dbReference type="Proteomes" id="UP000419743"/>
    </source>
</evidence>
<sequence>MAREKEPYEVRQVNSDRLARKLQRQGWELMGQSGGALMSARTYTLRRPNPRSVRSAAPQTSLAKGADSGDQSERTSAAQSPGSPAPSLLAAATPHNGSQAPQNFSDGTQPPRATKPWYLKWWVLLIGALILIGLIGQALGPGDTDPTSPAVPAQPSPSPTPDDEETEPPSGVTSTAVTDAEVIDTFTTYLEGRANDGVVLAIAVESVTFEDGVVRVVFNPALAGLSTDAFLDLNPYDNLAEFPGTVIAFTDDEGRRLRTVVDGVATFLPDETDLGSLTTAEIFELGTGEVYTPGN</sequence>
<keyword evidence="2" id="KW-0812">Transmembrane</keyword>